<dbReference type="CDD" id="cd21604">
    <property type="entry name" value="RRM4_PES4_MIP6"/>
    <property type="match status" value="1"/>
</dbReference>
<proteinExistence type="predicted"/>
<dbReference type="CDD" id="cd21601">
    <property type="entry name" value="RRM1_PES4_MIP6"/>
    <property type="match status" value="1"/>
</dbReference>
<organism evidence="5 6">
    <name type="scientific">Kluyveromyces lactis (strain ATCC 8585 / CBS 2359 / DSM 70799 / NBRC 1267 / NRRL Y-1140 / WM37)</name>
    <name type="common">Yeast</name>
    <name type="synonym">Candida sphaerica</name>
    <dbReference type="NCBI Taxonomy" id="284590"/>
    <lineage>
        <taxon>Eukaryota</taxon>
        <taxon>Fungi</taxon>
        <taxon>Dikarya</taxon>
        <taxon>Ascomycota</taxon>
        <taxon>Saccharomycotina</taxon>
        <taxon>Saccharomycetes</taxon>
        <taxon>Saccharomycetales</taxon>
        <taxon>Saccharomycetaceae</taxon>
        <taxon>Kluyveromyces</taxon>
    </lineage>
</organism>
<dbReference type="InterPro" id="IPR000504">
    <property type="entry name" value="RRM_dom"/>
</dbReference>
<dbReference type="PROSITE" id="PS50102">
    <property type="entry name" value="RRM"/>
    <property type="match status" value="3"/>
</dbReference>
<dbReference type="Proteomes" id="UP000000598">
    <property type="component" value="Chromosome A"/>
</dbReference>
<evidence type="ECO:0000256" key="1">
    <source>
        <dbReference type="ARBA" id="ARBA00022884"/>
    </source>
</evidence>
<dbReference type="InParanoid" id="Q6CXH1"/>
<feature type="domain" description="RRM" evidence="4">
    <location>
        <begin position="138"/>
        <end position="216"/>
    </location>
</feature>
<feature type="region of interest" description="Disordered" evidence="3">
    <location>
        <begin position="328"/>
        <end position="362"/>
    </location>
</feature>
<evidence type="ECO:0000259" key="4">
    <source>
        <dbReference type="PROSITE" id="PS50102"/>
    </source>
</evidence>
<feature type="domain" description="RRM" evidence="4">
    <location>
        <begin position="386"/>
        <end position="462"/>
    </location>
</feature>
<dbReference type="PANTHER" id="PTHR48025:SF1">
    <property type="entry name" value="RRM DOMAIN-CONTAINING PROTEIN"/>
    <property type="match status" value="1"/>
</dbReference>
<dbReference type="Gene3D" id="3.30.70.330">
    <property type="match status" value="4"/>
</dbReference>
<gene>
    <name evidence="5" type="ORF">KLLA0_A08338g</name>
</gene>
<evidence type="ECO:0000313" key="5">
    <source>
        <dbReference type="EMBL" id="CAH02956.1"/>
    </source>
</evidence>
<feature type="compositionally biased region" description="Acidic residues" evidence="3">
    <location>
        <begin position="56"/>
        <end position="69"/>
    </location>
</feature>
<feature type="region of interest" description="Disordered" evidence="3">
    <location>
        <begin position="568"/>
        <end position="608"/>
    </location>
</feature>
<dbReference type="Pfam" id="PF00076">
    <property type="entry name" value="RRM_1"/>
    <property type="match status" value="3"/>
</dbReference>
<dbReference type="PaxDb" id="284590-Q6CXH1"/>
<feature type="domain" description="RRM" evidence="4">
    <location>
        <begin position="226"/>
        <end position="305"/>
    </location>
</feature>
<dbReference type="PANTHER" id="PTHR48025">
    <property type="entry name" value="OS02G0815200 PROTEIN"/>
    <property type="match status" value="1"/>
</dbReference>
<dbReference type="GO" id="GO:0003729">
    <property type="term" value="F:mRNA binding"/>
    <property type="evidence" value="ECO:0007669"/>
    <property type="project" value="TreeGrafter"/>
</dbReference>
<feature type="compositionally biased region" description="Low complexity" evidence="3">
    <location>
        <begin position="97"/>
        <end position="115"/>
    </location>
</feature>
<dbReference type="CDD" id="cd21602">
    <property type="entry name" value="RRM2_PES4_MIP6"/>
    <property type="match status" value="1"/>
</dbReference>
<feature type="compositionally biased region" description="Basic and acidic residues" evidence="3">
    <location>
        <begin position="45"/>
        <end position="55"/>
    </location>
</feature>
<dbReference type="STRING" id="284590.Q6CXH1"/>
<dbReference type="FunCoup" id="Q6CXH1">
    <property type="interactions" value="31"/>
</dbReference>
<dbReference type="CDD" id="cd21603">
    <property type="entry name" value="RRM3_PES4_MIP6"/>
    <property type="match status" value="1"/>
</dbReference>
<accession>Q6CXH1</accession>
<dbReference type="InterPro" id="IPR050502">
    <property type="entry name" value="Euk_RNA-bind_prot"/>
</dbReference>
<dbReference type="InterPro" id="IPR012677">
    <property type="entry name" value="Nucleotide-bd_a/b_plait_sf"/>
</dbReference>
<keyword evidence="6" id="KW-1185">Reference proteome</keyword>
<dbReference type="EMBL" id="CR382121">
    <property type="protein sequence ID" value="CAH02956.1"/>
    <property type="molecule type" value="Genomic_DNA"/>
</dbReference>
<dbReference type="SMART" id="SM00360">
    <property type="entry name" value="RRM"/>
    <property type="match status" value="4"/>
</dbReference>
<dbReference type="SUPFAM" id="SSF54928">
    <property type="entry name" value="RNA-binding domain, RBD"/>
    <property type="match status" value="2"/>
</dbReference>
<dbReference type="InterPro" id="IPR035979">
    <property type="entry name" value="RBD_domain_sf"/>
</dbReference>
<sequence length="766" mass="87854">MSFEAESSLTLSDIPLNIQRNNNIHHHGNSKYSLVKGLMGKTVKNERCNSKKEEENTAEQSDDDEDDENNNGNSSNNHHQHHGRGEKSYQHQNQLHSATDSRGSSSTDTTSTGSDVVNLSNSKHSTQQTNTMKSEKQTALFIGDLPGNVTEDMLHNIFNKFKSFNSVKICVDSNTKKSLGYGYLNFGDPKDAENAVDEYNYMPIFGREIRMMPSLRNTYFRKNIGTNVFFSNLPLDNTKLTTRVFYDEFKKFGKILSCKLDRRKNIGFIYFENDAAAKEAIKQYNGKEFFDSTIMCGVHFDRNVRKSPEFEQKINRINNLTVVKEKLEMEDDNNVTTDPSENGKKDVVAGNDTDDDDDDKAVGNATKSLVEETNKESKNTKLPHPNAIFVKNLPINPSHDNLLNFFSKIGPVKSVYTSDVSKFDSSWAFITYKRIQDTKTAIEKLNGCKYMKRTIEVKKTERHHLEESQFENNTRPNNYKKTVFLTNLSVICNEEFLNFLCGQERIKTERVVVRYYEEKTDTYSGYVRCASRNDAQRLFELMENKLLGDSEVKASWQQPKDVKLIEVEPSYRNHDNNGNTSNDRRSRGSKHGYVYRAPAPNYRPPKNVRNFNKPSGSRVSQNPQMIYHHPNPYHQLQQQHYIGNIHQPMVPRAAAVMGDSSINKGVGIGISIEEPSRKAYSYEAKKQLITMLKKETKRCIDFLQHPVATRDENVSTIASYIMDVYYKPNYDTLAQLLLLKTGNNYYERVFQSQVELAIEKLGLQER</sequence>
<dbReference type="HOGENOM" id="CLU_020939_0_0_1"/>
<dbReference type="OMA" id="AKVCYDF"/>
<protein>
    <submittedName>
        <fullName evidence="5">KLLA0A08338p</fullName>
    </submittedName>
</protein>
<feature type="compositionally biased region" description="Polar residues" evidence="3">
    <location>
        <begin position="117"/>
        <end position="132"/>
    </location>
</feature>
<evidence type="ECO:0000256" key="2">
    <source>
        <dbReference type="PROSITE-ProRule" id="PRU00176"/>
    </source>
</evidence>
<keyword evidence="1 2" id="KW-0694">RNA-binding</keyword>
<dbReference type="AlphaFoldDB" id="Q6CXH1"/>
<feature type="region of interest" description="Disordered" evidence="3">
    <location>
        <begin position="45"/>
        <end position="134"/>
    </location>
</feature>
<evidence type="ECO:0000313" key="6">
    <source>
        <dbReference type="Proteomes" id="UP000000598"/>
    </source>
</evidence>
<name>Q6CXH1_KLULA</name>
<evidence type="ECO:0000256" key="3">
    <source>
        <dbReference type="SAM" id="MobiDB-lite"/>
    </source>
</evidence>
<reference evidence="5 6" key="1">
    <citation type="journal article" date="2004" name="Nature">
        <title>Genome evolution in yeasts.</title>
        <authorList>
            <consortium name="Genolevures"/>
            <person name="Dujon B."/>
            <person name="Sherman D."/>
            <person name="Fischer G."/>
            <person name="Durrens P."/>
            <person name="Casaregola S."/>
            <person name="Lafontaine I."/>
            <person name="de Montigny J."/>
            <person name="Marck C."/>
            <person name="Neuveglise C."/>
            <person name="Talla E."/>
            <person name="Goffard N."/>
            <person name="Frangeul L."/>
            <person name="Aigle M."/>
            <person name="Anthouard V."/>
            <person name="Babour A."/>
            <person name="Barbe V."/>
            <person name="Barnay S."/>
            <person name="Blanchin S."/>
            <person name="Beckerich J.M."/>
            <person name="Beyne E."/>
            <person name="Bleykasten C."/>
            <person name="Boisrame A."/>
            <person name="Boyer J."/>
            <person name="Cattolico L."/>
            <person name="Confanioleri F."/>
            <person name="de Daruvar A."/>
            <person name="Despons L."/>
            <person name="Fabre E."/>
            <person name="Fairhead C."/>
            <person name="Ferry-Dumazet H."/>
            <person name="Groppi A."/>
            <person name="Hantraye F."/>
            <person name="Hennequin C."/>
            <person name="Jauniaux N."/>
            <person name="Joyet P."/>
            <person name="Kachouri R."/>
            <person name="Kerrest A."/>
            <person name="Koszul R."/>
            <person name="Lemaire M."/>
            <person name="Lesur I."/>
            <person name="Ma L."/>
            <person name="Muller H."/>
            <person name="Nicaud J.M."/>
            <person name="Nikolski M."/>
            <person name="Oztas S."/>
            <person name="Ozier-Kalogeropoulos O."/>
            <person name="Pellenz S."/>
            <person name="Potier S."/>
            <person name="Richard G.F."/>
            <person name="Straub M.L."/>
            <person name="Suleau A."/>
            <person name="Swennene D."/>
            <person name="Tekaia F."/>
            <person name="Wesolowski-Louvel M."/>
            <person name="Westhof E."/>
            <person name="Wirth B."/>
            <person name="Zeniou-Meyer M."/>
            <person name="Zivanovic I."/>
            <person name="Bolotin-Fukuhara M."/>
            <person name="Thierry A."/>
            <person name="Bouchier C."/>
            <person name="Caudron B."/>
            <person name="Scarpelli C."/>
            <person name="Gaillardin C."/>
            <person name="Weissenbach J."/>
            <person name="Wincker P."/>
            <person name="Souciet J.L."/>
        </authorList>
    </citation>
    <scope>NUCLEOTIDE SEQUENCE [LARGE SCALE GENOMIC DNA]</scope>
    <source>
        <strain evidence="6">ATCC 8585 / CBS 2359 / DSM 70799 / NBRC 1267 / NRRL Y-1140 / WM37</strain>
    </source>
</reference>
<dbReference type="eggNOG" id="KOG0123">
    <property type="taxonomic scope" value="Eukaryota"/>
</dbReference>
<dbReference type="KEGG" id="kla:KLLA0_A08338g"/>